<keyword evidence="4" id="KW-0378">Hydrolase</keyword>
<dbReference type="Gene3D" id="3.60.15.10">
    <property type="entry name" value="Ribonuclease Z/Hydroxyacylglutathione hydrolase-like"/>
    <property type="match status" value="1"/>
</dbReference>
<sequence>MGMSDGGLEVVQVKYGERMVERSVVFHDYGQYGLPDAQLHMEYNFWVIRDGQTVVLFDTGYDIPERDWLGEIPVVSTPDGLAMLGIDPADVSMVITSHFHYDHIGYLRLFTNARVVSGQAEYDYWFGKWERDELEGEFTIAEHLEPVRRARDEGRLWLVGEKTDVHPGISVYPVGGHCPGELLTTVQSRSGPLILAADAAHFYEQIENEWPFFAFTDLQEMRSALRFINQLAAETGATVVPATTAGCETGSPRSRARRPASPPCSADPDIHDEETDHDVDRGAGSAQEGVHRGARHLG</sequence>
<name>A0ABP3YYX7_9PSEU</name>
<dbReference type="SMART" id="SM00849">
    <property type="entry name" value="Lactamase_B"/>
    <property type="match status" value="1"/>
</dbReference>
<feature type="domain" description="Metallo-beta-lactamase" evidence="7">
    <location>
        <begin position="42"/>
        <end position="243"/>
    </location>
</feature>
<evidence type="ECO:0000259" key="7">
    <source>
        <dbReference type="SMART" id="SM00849"/>
    </source>
</evidence>
<dbReference type="PANTHER" id="PTHR42978">
    <property type="entry name" value="QUORUM-QUENCHING LACTONASE YTNP-RELATED-RELATED"/>
    <property type="match status" value="1"/>
</dbReference>
<keyword evidence="3" id="KW-0479">Metal-binding</keyword>
<dbReference type="SUPFAM" id="SSF56281">
    <property type="entry name" value="Metallo-hydrolase/oxidoreductase"/>
    <property type="match status" value="1"/>
</dbReference>
<proteinExistence type="inferred from homology"/>
<dbReference type="InterPro" id="IPR001279">
    <property type="entry name" value="Metallo-B-lactamas"/>
</dbReference>
<protein>
    <recommendedName>
        <fullName evidence="7">Metallo-beta-lactamase domain-containing protein</fullName>
    </recommendedName>
</protein>
<comment type="caution">
    <text evidence="8">The sequence shown here is derived from an EMBL/GenBank/DDBJ whole genome shotgun (WGS) entry which is preliminary data.</text>
</comment>
<evidence type="ECO:0000256" key="6">
    <source>
        <dbReference type="SAM" id="MobiDB-lite"/>
    </source>
</evidence>
<gene>
    <name evidence="8" type="ORF">GCM10009559_78130</name>
</gene>
<evidence type="ECO:0000256" key="2">
    <source>
        <dbReference type="ARBA" id="ARBA00007749"/>
    </source>
</evidence>
<dbReference type="InterPro" id="IPR051013">
    <property type="entry name" value="MBL_superfamily_lactonases"/>
</dbReference>
<dbReference type="InterPro" id="IPR036866">
    <property type="entry name" value="RibonucZ/Hydroxyglut_hydro"/>
</dbReference>
<reference evidence="9" key="1">
    <citation type="journal article" date="2019" name="Int. J. Syst. Evol. Microbiol.">
        <title>The Global Catalogue of Microorganisms (GCM) 10K type strain sequencing project: providing services to taxonomists for standard genome sequencing and annotation.</title>
        <authorList>
            <consortium name="The Broad Institute Genomics Platform"/>
            <consortium name="The Broad Institute Genome Sequencing Center for Infectious Disease"/>
            <person name="Wu L."/>
            <person name="Ma J."/>
        </authorList>
    </citation>
    <scope>NUCLEOTIDE SEQUENCE [LARGE SCALE GENOMIC DNA]</scope>
    <source>
        <strain evidence="9">JCM 11117</strain>
    </source>
</reference>
<evidence type="ECO:0000256" key="3">
    <source>
        <dbReference type="ARBA" id="ARBA00022723"/>
    </source>
</evidence>
<evidence type="ECO:0000256" key="1">
    <source>
        <dbReference type="ARBA" id="ARBA00001947"/>
    </source>
</evidence>
<comment type="cofactor">
    <cofactor evidence="1">
        <name>Zn(2+)</name>
        <dbReference type="ChEBI" id="CHEBI:29105"/>
    </cofactor>
</comment>
<dbReference type="CDD" id="cd07729">
    <property type="entry name" value="AHL_lactonase_MBL-fold"/>
    <property type="match status" value="1"/>
</dbReference>
<keyword evidence="9" id="KW-1185">Reference proteome</keyword>
<dbReference type="Proteomes" id="UP001499967">
    <property type="component" value="Unassembled WGS sequence"/>
</dbReference>
<evidence type="ECO:0000313" key="9">
    <source>
        <dbReference type="Proteomes" id="UP001499967"/>
    </source>
</evidence>
<comment type="similarity">
    <text evidence="2">Belongs to the metallo-beta-lactamase superfamily.</text>
</comment>
<feature type="region of interest" description="Disordered" evidence="6">
    <location>
        <begin position="243"/>
        <end position="298"/>
    </location>
</feature>
<organism evidence="8 9">
    <name type="scientific">Pseudonocardia zijingensis</name>
    <dbReference type="NCBI Taxonomy" id="153376"/>
    <lineage>
        <taxon>Bacteria</taxon>
        <taxon>Bacillati</taxon>
        <taxon>Actinomycetota</taxon>
        <taxon>Actinomycetes</taxon>
        <taxon>Pseudonocardiales</taxon>
        <taxon>Pseudonocardiaceae</taxon>
        <taxon>Pseudonocardia</taxon>
    </lineage>
</organism>
<dbReference type="Pfam" id="PF00753">
    <property type="entry name" value="Lactamase_B"/>
    <property type="match status" value="1"/>
</dbReference>
<evidence type="ECO:0000256" key="5">
    <source>
        <dbReference type="ARBA" id="ARBA00022833"/>
    </source>
</evidence>
<dbReference type="PANTHER" id="PTHR42978:SF7">
    <property type="entry name" value="METALLO-HYDROLASE RV2300C-RELATED"/>
    <property type="match status" value="1"/>
</dbReference>
<accession>A0ABP3YYX7</accession>
<dbReference type="EMBL" id="BAAAHP010000328">
    <property type="protein sequence ID" value="GAA0908668.1"/>
    <property type="molecule type" value="Genomic_DNA"/>
</dbReference>
<evidence type="ECO:0000313" key="8">
    <source>
        <dbReference type="EMBL" id="GAA0908668.1"/>
    </source>
</evidence>
<evidence type="ECO:0000256" key="4">
    <source>
        <dbReference type="ARBA" id="ARBA00022801"/>
    </source>
</evidence>
<keyword evidence="5" id="KW-0862">Zinc</keyword>